<evidence type="ECO:0000259" key="4">
    <source>
        <dbReference type="PROSITE" id="PS51000"/>
    </source>
</evidence>
<evidence type="ECO:0000256" key="2">
    <source>
        <dbReference type="ARBA" id="ARBA00023125"/>
    </source>
</evidence>
<sequence length="261" mass="27711">MPRHERWNALLEALARDGQLGVEQAASELGVSTATIRRDLDELAEQRMLTRTRGGAVLTSVSYDLPLRYKTARHAQEKLRIARAAASLVEVGWVVALNGGTTSTEVARSLAESDELAASSVNPALTIVTNALNIANELAVRPHIKIVVTGGVARPQSYELVGPLSSGILDLITLDAAVIGVDGIDVRHGATAHNESEAGVNTQMVGRARRVIVVADSSKLGVGTFARICSIDKVDVLITDEAADLDMCARFTDAGVEVQRV</sequence>
<reference evidence="6" key="1">
    <citation type="journal article" date="2019" name="Int. J. Syst. Evol. Microbiol.">
        <title>The Global Catalogue of Microorganisms (GCM) 10K type strain sequencing project: providing services to taxonomists for standard genome sequencing and annotation.</title>
        <authorList>
            <consortium name="The Broad Institute Genomics Platform"/>
            <consortium name="The Broad Institute Genome Sequencing Center for Infectious Disease"/>
            <person name="Wu L."/>
            <person name="Ma J."/>
        </authorList>
    </citation>
    <scope>NUCLEOTIDE SEQUENCE [LARGE SCALE GENOMIC DNA]</scope>
    <source>
        <strain evidence="6">JCM 14718</strain>
    </source>
</reference>
<dbReference type="InterPro" id="IPR050313">
    <property type="entry name" value="Carb_Metab_HTH_regulators"/>
</dbReference>
<keyword evidence="6" id="KW-1185">Reference proteome</keyword>
<dbReference type="PANTHER" id="PTHR30363">
    <property type="entry name" value="HTH-TYPE TRANSCRIPTIONAL REGULATOR SRLR-RELATED"/>
    <property type="match status" value="1"/>
</dbReference>
<name>A0ABP4U5F8_9ACTN</name>
<dbReference type="PRINTS" id="PR00037">
    <property type="entry name" value="HTHLACR"/>
</dbReference>
<dbReference type="GO" id="GO:0003677">
    <property type="term" value="F:DNA binding"/>
    <property type="evidence" value="ECO:0007669"/>
    <property type="project" value="UniProtKB-KW"/>
</dbReference>
<accession>A0ABP4U5F8</accession>
<dbReference type="SUPFAM" id="SSF100950">
    <property type="entry name" value="NagB/RpiA/CoA transferase-like"/>
    <property type="match status" value="1"/>
</dbReference>
<dbReference type="Proteomes" id="UP001500618">
    <property type="component" value="Unassembled WGS sequence"/>
</dbReference>
<keyword evidence="3" id="KW-0804">Transcription</keyword>
<dbReference type="Gene3D" id="3.40.50.1360">
    <property type="match status" value="1"/>
</dbReference>
<keyword evidence="1" id="KW-0805">Transcription regulation</keyword>
<evidence type="ECO:0000256" key="3">
    <source>
        <dbReference type="ARBA" id="ARBA00023163"/>
    </source>
</evidence>
<dbReference type="SMART" id="SM01134">
    <property type="entry name" value="DeoRC"/>
    <property type="match status" value="1"/>
</dbReference>
<comment type="caution">
    <text evidence="5">The sequence shown here is derived from an EMBL/GenBank/DDBJ whole genome shotgun (WGS) entry which is preliminary data.</text>
</comment>
<dbReference type="InterPro" id="IPR001034">
    <property type="entry name" value="DeoR_HTH"/>
</dbReference>
<dbReference type="Pfam" id="PF00455">
    <property type="entry name" value="DeoRC"/>
    <property type="match status" value="1"/>
</dbReference>
<gene>
    <name evidence="5" type="ORF">GCM10009765_55320</name>
</gene>
<dbReference type="PROSITE" id="PS00894">
    <property type="entry name" value="HTH_DEOR_1"/>
    <property type="match status" value="1"/>
</dbReference>
<dbReference type="InterPro" id="IPR036390">
    <property type="entry name" value="WH_DNA-bd_sf"/>
</dbReference>
<evidence type="ECO:0000256" key="1">
    <source>
        <dbReference type="ARBA" id="ARBA00023015"/>
    </source>
</evidence>
<dbReference type="InterPro" id="IPR014036">
    <property type="entry name" value="DeoR-like_C"/>
</dbReference>
<dbReference type="PROSITE" id="PS51000">
    <property type="entry name" value="HTH_DEOR_2"/>
    <property type="match status" value="1"/>
</dbReference>
<protein>
    <submittedName>
        <fullName evidence="5">DeoR/GlpR family DNA-binding transcription regulator</fullName>
    </submittedName>
</protein>
<dbReference type="InterPro" id="IPR037171">
    <property type="entry name" value="NagB/RpiA_transferase-like"/>
</dbReference>
<dbReference type="SUPFAM" id="SSF46785">
    <property type="entry name" value="Winged helix' DNA-binding domain"/>
    <property type="match status" value="1"/>
</dbReference>
<evidence type="ECO:0000313" key="6">
    <source>
        <dbReference type="Proteomes" id="UP001500618"/>
    </source>
</evidence>
<dbReference type="PANTHER" id="PTHR30363:SF44">
    <property type="entry name" value="AGA OPERON TRANSCRIPTIONAL REPRESSOR-RELATED"/>
    <property type="match status" value="1"/>
</dbReference>
<dbReference type="InterPro" id="IPR018356">
    <property type="entry name" value="Tscrpt_reg_HTH_DeoR_CS"/>
</dbReference>
<dbReference type="SMART" id="SM00420">
    <property type="entry name" value="HTH_DEOR"/>
    <property type="match status" value="1"/>
</dbReference>
<organism evidence="5 6">
    <name type="scientific">Fodinicola feengrottensis</name>
    <dbReference type="NCBI Taxonomy" id="435914"/>
    <lineage>
        <taxon>Bacteria</taxon>
        <taxon>Bacillati</taxon>
        <taxon>Actinomycetota</taxon>
        <taxon>Actinomycetes</taxon>
        <taxon>Mycobacteriales</taxon>
        <taxon>Fodinicola</taxon>
    </lineage>
</organism>
<dbReference type="Gene3D" id="1.10.10.10">
    <property type="entry name" value="Winged helix-like DNA-binding domain superfamily/Winged helix DNA-binding domain"/>
    <property type="match status" value="1"/>
</dbReference>
<proteinExistence type="predicted"/>
<evidence type="ECO:0000313" key="5">
    <source>
        <dbReference type="EMBL" id="GAA1698839.1"/>
    </source>
</evidence>
<feature type="domain" description="HTH deoR-type" evidence="4">
    <location>
        <begin position="3"/>
        <end position="58"/>
    </location>
</feature>
<dbReference type="EMBL" id="BAAANY010000021">
    <property type="protein sequence ID" value="GAA1698839.1"/>
    <property type="molecule type" value="Genomic_DNA"/>
</dbReference>
<keyword evidence="2 5" id="KW-0238">DNA-binding</keyword>
<dbReference type="InterPro" id="IPR036388">
    <property type="entry name" value="WH-like_DNA-bd_sf"/>
</dbReference>
<dbReference type="Pfam" id="PF08220">
    <property type="entry name" value="HTH_DeoR"/>
    <property type="match status" value="1"/>
</dbReference>
<dbReference type="RefSeq" id="WP_344313320.1">
    <property type="nucleotide sequence ID" value="NZ_BAAANY010000021.1"/>
</dbReference>